<feature type="region of interest" description="Disordered" evidence="3">
    <location>
        <begin position="953"/>
        <end position="979"/>
    </location>
</feature>
<evidence type="ECO:0000256" key="1">
    <source>
        <dbReference type="ARBA" id="ARBA00022729"/>
    </source>
</evidence>
<name>A0A369M595_EGGLN</name>
<evidence type="ECO:0000256" key="2">
    <source>
        <dbReference type="ARBA" id="ARBA00023157"/>
    </source>
</evidence>
<feature type="transmembrane region" description="Helical" evidence="4">
    <location>
        <begin position="538"/>
        <end position="558"/>
    </location>
</feature>
<dbReference type="InterPro" id="IPR013320">
    <property type="entry name" value="ConA-like_dom_sf"/>
</dbReference>
<gene>
    <name evidence="6" type="ORF">C1875_14115</name>
</gene>
<accession>A0A369M595</accession>
<dbReference type="Proteomes" id="UP000253970">
    <property type="component" value="Unassembled WGS sequence"/>
</dbReference>
<dbReference type="Gene3D" id="2.60.120.200">
    <property type="match status" value="2"/>
</dbReference>
<evidence type="ECO:0000256" key="3">
    <source>
        <dbReference type="SAM" id="MobiDB-lite"/>
    </source>
</evidence>
<dbReference type="SUPFAM" id="SSF49899">
    <property type="entry name" value="Concanavalin A-like lectins/glucanases"/>
    <property type="match status" value="2"/>
</dbReference>
<comment type="caution">
    <text evidence="6">The sequence shown here is derived from an EMBL/GenBank/DDBJ whole genome shotgun (WGS) entry which is preliminary data.</text>
</comment>
<keyword evidence="1" id="KW-0732">Signal</keyword>
<dbReference type="Pfam" id="PF13385">
    <property type="entry name" value="Laminin_G_3"/>
    <property type="match status" value="2"/>
</dbReference>
<feature type="transmembrane region" description="Helical" evidence="4">
    <location>
        <begin position="497"/>
        <end position="517"/>
    </location>
</feature>
<protein>
    <recommendedName>
        <fullName evidence="5">LamG-like jellyroll fold domain-containing protein</fullName>
    </recommendedName>
</protein>
<evidence type="ECO:0000256" key="4">
    <source>
        <dbReference type="SAM" id="Phobius"/>
    </source>
</evidence>
<reference evidence="6 7" key="1">
    <citation type="journal article" date="2018" name="Elife">
        <title>Discovery and characterization of a prevalent human gut bacterial enzyme sufficient for the inactivation of a family of plant toxins.</title>
        <authorList>
            <person name="Koppel N."/>
            <person name="Bisanz J.E."/>
            <person name="Pandelia M.E."/>
            <person name="Turnbaugh P.J."/>
            <person name="Balskus E.P."/>
        </authorList>
    </citation>
    <scope>NUCLEOTIDE SEQUENCE [LARGE SCALE GENOMIC DNA]</scope>
    <source>
        <strain evidence="6 7">W1 BHI 6</strain>
    </source>
</reference>
<proteinExistence type="predicted"/>
<dbReference type="EMBL" id="PPTU01000038">
    <property type="protein sequence ID" value="RDB66049.1"/>
    <property type="molecule type" value="Genomic_DNA"/>
</dbReference>
<feature type="transmembrane region" description="Helical" evidence="4">
    <location>
        <begin position="578"/>
        <end position="596"/>
    </location>
</feature>
<dbReference type="AlphaFoldDB" id="A0A369M595"/>
<evidence type="ECO:0000313" key="6">
    <source>
        <dbReference type="EMBL" id="RDB66049.1"/>
    </source>
</evidence>
<feature type="domain" description="LamG-like jellyroll fold" evidence="5">
    <location>
        <begin position="231"/>
        <end position="372"/>
    </location>
</feature>
<keyword evidence="4" id="KW-1133">Transmembrane helix</keyword>
<sequence length="1020" mass="110513">MEYAEQYIALCLGGAGSASAPAPGIVLDGTAPFTLDMMVRGIPVESAASVLHQEGALDVRLTAKGFSFWREGFGIFSTSSDGETFQQGEWNHLCIAYEPGTVRLFVNGALDCVVQKPCKGSACPKPFVVGAGVKGGVRQLRLFDRAFGGMEVQDLLLMDFADIRASSYAGSLAAFYDFGCKAPVERVSGSTIALQGDAKMRALFPSVQLRGSAYLAISNEPGINPAGRRNDAYSIQAWIRLEPFDGQDAYTVFANGDLSEEAGMSLYVARDEASWRLCALRGDEEPMISKGLVQPQLWTNVCLTYDGLQTQSLYVDGVLDSQISTCLPISDVLEEPKLRIGADLSNGSDNGKDCFSGAISRVDVWNRALTAEEVKSYAAEEPSFDAEGLQASYDLSFADINNAVSSDPIGLRNGVVVDDVRQEAGTTPMPTACPPKPDPLSDEELRRCRAACLKGNDSSPLRVSRLEKDGYVCFVGHYHDGSQTIACAKEGYDEWTLWYIELVLLLVGGVLTVLAGVRIAGGNKITNFIVTKIMPNPAFRSLFSGPVSFKTIITFFYLLKANGLLTPLLKAAMSGLRWFKVAWSIAVMTTMAVAICTGMGLIYYAAAFADLAVSLIVHLADMPASGTLLPCGVSALFFDHHAVTSTVPLPTGEADAIALAWNGTQLVSKPEWDSSKSDPCAYCIEAVKGKKITIKANLTCSDPSLASVKVRAVDKNRSTLLGDSDEIAVTFRYGRASGATLAFPRHALANKGVGKHELQLEWQCYYQGGWKKMSTTKHVMYTLLSYPNEPWLSRNGSSQYPWVSLLEKACSWASGKKTPAEAAGAIERKVNEGLGLEYDTSGWGRSYYCTNTGYFLLGNFLRQTSSLVNCTDCAIIVTTFANALGCDLHEARMEDPSPSNKQQFTFLKVKSIGKKVWQDGRFTYHEVAVSRKAATTNNQDRAVYDACCTLNGSDTPSSASKRDPVLSNGMNFSDFDDTEPIPRTITARSSYREHFATNDAAGVGRCAYVWSSETRRPAMP</sequence>
<keyword evidence="4" id="KW-0812">Transmembrane</keyword>
<dbReference type="RefSeq" id="WP_114534634.1">
    <property type="nucleotide sequence ID" value="NZ_JAQDVM010000029.1"/>
</dbReference>
<organism evidence="6 7">
    <name type="scientific">Eggerthella lenta</name>
    <name type="common">Eubacterium lentum</name>
    <dbReference type="NCBI Taxonomy" id="84112"/>
    <lineage>
        <taxon>Bacteria</taxon>
        <taxon>Bacillati</taxon>
        <taxon>Actinomycetota</taxon>
        <taxon>Coriobacteriia</taxon>
        <taxon>Eggerthellales</taxon>
        <taxon>Eggerthellaceae</taxon>
        <taxon>Eggerthella</taxon>
    </lineage>
</organism>
<keyword evidence="4" id="KW-0472">Membrane</keyword>
<dbReference type="InterPro" id="IPR006558">
    <property type="entry name" value="LamG-like"/>
</dbReference>
<keyword evidence="2" id="KW-1015">Disulfide bond</keyword>
<evidence type="ECO:0000313" key="7">
    <source>
        <dbReference type="Proteomes" id="UP000253970"/>
    </source>
</evidence>
<dbReference type="SMART" id="SM00560">
    <property type="entry name" value="LamGL"/>
    <property type="match status" value="1"/>
</dbReference>
<evidence type="ECO:0000259" key="5">
    <source>
        <dbReference type="SMART" id="SM00560"/>
    </source>
</evidence>